<name>A0A935T8H9_9PROT</name>
<dbReference type="InterPro" id="IPR001900">
    <property type="entry name" value="RNase_II/R"/>
</dbReference>
<dbReference type="NCBIfam" id="TIGR02063">
    <property type="entry name" value="RNase_R"/>
    <property type="match status" value="1"/>
</dbReference>
<dbReference type="InterPro" id="IPR004476">
    <property type="entry name" value="RNase_II/RNase_R"/>
</dbReference>
<evidence type="ECO:0000313" key="12">
    <source>
        <dbReference type="Proteomes" id="UP000706151"/>
    </source>
</evidence>
<dbReference type="PROSITE" id="PS01175">
    <property type="entry name" value="RIBONUCLEASE_II"/>
    <property type="match status" value="1"/>
</dbReference>
<evidence type="ECO:0000259" key="10">
    <source>
        <dbReference type="PROSITE" id="PS50126"/>
    </source>
</evidence>
<dbReference type="GO" id="GO:0006402">
    <property type="term" value="P:mRNA catabolic process"/>
    <property type="evidence" value="ECO:0007669"/>
    <property type="project" value="TreeGrafter"/>
</dbReference>
<keyword evidence="3 8" id="KW-0963">Cytoplasm</keyword>
<evidence type="ECO:0000313" key="11">
    <source>
        <dbReference type="EMBL" id="MBK7952908.1"/>
    </source>
</evidence>
<evidence type="ECO:0000256" key="3">
    <source>
        <dbReference type="ARBA" id="ARBA00022490"/>
    </source>
</evidence>
<dbReference type="SMART" id="SM00316">
    <property type="entry name" value="S1"/>
    <property type="match status" value="1"/>
</dbReference>
<dbReference type="CDD" id="cd04471">
    <property type="entry name" value="S1_RNase_R"/>
    <property type="match status" value="1"/>
</dbReference>
<protein>
    <recommendedName>
        <fullName evidence="8">Ribonuclease R</fullName>
        <shortName evidence="8">RNase R</shortName>
        <ecNumber evidence="8">3.1.13.1</ecNumber>
    </recommendedName>
</protein>
<evidence type="ECO:0000256" key="4">
    <source>
        <dbReference type="ARBA" id="ARBA00022722"/>
    </source>
</evidence>
<keyword evidence="9" id="KW-0175">Coiled coil</keyword>
<dbReference type="Pfam" id="PF08206">
    <property type="entry name" value="OB_RNB"/>
    <property type="match status" value="1"/>
</dbReference>
<evidence type="ECO:0000256" key="9">
    <source>
        <dbReference type="SAM" id="Coils"/>
    </source>
</evidence>
<dbReference type="HAMAP" id="MF_01895">
    <property type="entry name" value="RNase_R"/>
    <property type="match status" value="1"/>
</dbReference>
<feature type="coiled-coil region" evidence="9">
    <location>
        <begin position="53"/>
        <end position="80"/>
    </location>
</feature>
<dbReference type="Pfam" id="PF00575">
    <property type="entry name" value="S1"/>
    <property type="match status" value="1"/>
</dbReference>
<comment type="catalytic activity">
    <reaction evidence="1 8">
        <text>Exonucleolytic cleavage in the 3'- to 5'-direction to yield nucleoside 5'-phosphates.</text>
        <dbReference type="EC" id="3.1.13.1"/>
    </reaction>
</comment>
<dbReference type="InterPro" id="IPR013223">
    <property type="entry name" value="RNase_B_OB_dom"/>
</dbReference>
<dbReference type="InterPro" id="IPR050180">
    <property type="entry name" value="RNR_Ribonuclease"/>
</dbReference>
<dbReference type="GO" id="GO:0008859">
    <property type="term" value="F:exoribonuclease II activity"/>
    <property type="evidence" value="ECO:0007669"/>
    <property type="project" value="UniProtKB-UniRule"/>
</dbReference>
<dbReference type="Gene3D" id="2.40.50.140">
    <property type="entry name" value="Nucleic acid-binding proteins"/>
    <property type="match status" value="2"/>
</dbReference>
<comment type="subcellular location">
    <subcellularLocation>
        <location evidence="2 8">Cytoplasm</location>
    </subcellularLocation>
</comment>
<dbReference type="SUPFAM" id="SSF50249">
    <property type="entry name" value="Nucleic acid-binding proteins"/>
    <property type="match status" value="4"/>
</dbReference>
<dbReference type="Pfam" id="PF00773">
    <property type="entry name" value="RNB"/>
    <property type="match status" value="1"/>
</dbReference>
<evidence type="ECO:0000256" key="8">
    <source>
        <dbReference type="HAMAP-Rule" id="MF_01895"/>
    </source>
</evidence>
<sequence length="723" mass="81695">MSIINLSAIRRRDPYLERELKRYEQPLPSREYILQILEEQARPVSFDEVFVLLDIEKSELDAFQRRLRAMEREAQLMRNRKGSYILPERASLIAGRVEGHPDGYGFLIPDDGSEDLSLEARQMSKVLHRDRALVRVVGIDRRGRREGVIVEVLERANSRVVGRVLLEHGITVVVPENRRINQDILVAPDGGIRAKSGEVVTVEIIEQPDRHSKPIGRIVEVLGNYADPGMEIEIALRKHELPFEFSNGALAEAAVLPAVLEAHDWEGRTDLRSLPLVTIDGETARDFDDAVFAEQQGAGWRLVVAIADVSHYVQPGSALDGEARERGNSVYFPRRVIPMLPEKLSNGLCSLNPDVERLAMVCDMSIDDGGEISAYRFYPAVFRSHARLTYDQVWNWLAGVTQPESDIHRGLQPQLQALYALFKVLAVARSKRGAIDFETIETMMLFNAQGKIEKIVPVHRNDAHRIIEECMLAANVCASDFLQTRRQPCLYRIHEGPTAEKLEALRNFLKEFGIGLGGGDDPTARDYAELLESIKTRPDAQLLQTVMLRSLRQAVYSPDNVGHFGLSYEHYTHFTSPIRRYPDLLVHRSIKALLAGTQYSPGKWDDVGGHCSMTERRADEATRDVSNWLKCFYMRDRIGEVFAGTIAAVVPFGIFIALDEVYVEGLVHVSELGEEYFQYDSVKHQMLGERSGKRYRLGDRLQVKLVRADLETGRIDFVLSDAS</sequence>
<reference evidence="11 12" key="1">
    <citation type="submission" date="2020-10" db="EMBL/GenBank/DDBJ databases">
        <title>Connecting structure to function with the recovery of over 1000 high-quality activated sludge metagenome-assembled genomes encoding full-length rRNA genes using long-read sequencing.</title>
        <authorList>
            <person name="Singleton C.M."/>
            <person name="Petriglieri F."/>
            <person name="Kristensen J.M."/>
            <person name="Kirkegaard R.H."/>
            <person name="Michaelsen T.Y."/>
            <person name="Andersen M.H."/>
            <person name="Karst S.M."/>
            <person name="Dueholm M.S."/>
            <person name="Nielsen P.H."/>
            <person name="Albertsen M."/>
        </authorList>
    </citation>
    <scope>NUCLEOTIDE SEQUENCE [LARGE SCALE GENOMIC DNA]</scope>
    <source>
        <strain evidence="11">Fred_18-Q3-R57-64_BAT3C.720</strain>
    </source>
</reference>
<dbReference type="PANTHER" id="PTHR23355">
    <property type="entry name" value="RIBONUCLEASE"/>
    <property type="match status" value="1"/>
</dbReference>
<dbReference type="InterPro" id="IPR011129">
    <property type="entry name" value="CSD"/>
</dbReference>
<dbReference type="SMART" id="SM00357">
    <property type="entry name" value="CSP"/>
    <property type="match status" value="1"/>
</dbReference>
<dbReference type="GO" id="GO:0005829">
    <property type="term" value="C:cytosol"/>
    <property type="evidence" value="ECO:0007669"/>
    <property type="project" value="TreeGrafter"/>
</dbReference>
<evidence type="ECO:0000256" key="2">
    <source>
        <dbReference type="ARBA" id="ARBA00004496"/>
    </source>
</evidence>
<accession>A0A935T8H9</accession>
<keyword evidence="6 8" id="KW-0269">Exonuclease</keyword>
<comment type="function">
    <text evidence="8">3'-5' exoribonuclease that releases 5'-nucleoside monophosphates and is involved in maturation of structured RNAs.</text>
</comment>
<keyword evidence="5 8" id="KW-0378">Hydrolase</keyword>
<dbReference type="SMART" id="SM00955">
    <property type="entry name" value="RNB"/>
    <property type="match status" value="1"/>
</dbReference>
<keyword evidence="4 8" id="KW-0540">Nuclease</keyword>
<evidence type="ECO:0000256" key="1">
    <source>
        <dbReference type="ARBA" id="ARBA00001849"/>
    </source>
</evidence>
<feature type="domain" description="S1 motif" evidence="10">
    <location>
        <begin position="639"/>
        <end position="720"/>
    </location>
</feature>
<evidence type="ECO:0000256" key="6">
    <source>
        <dbReference type="ARBA" id="ARBA00022839"/>
    </source>
</evidence>
<organism evidence="11 12">
    <name type="scientific">Candidatus Accumulibacter affinis</name>
    <dbReference type="NCBI Taxonomy" id="2954384"/>
    <lineage>
        <taxon>Bacteria</taxon>
        <taxon>Pseudomonadati</taxon>
        <taxon>Pseudomonadota</taxon>
        <taxon>Betaproteobacteria</taxon>
        <taxon>Candidatus Accumulibacter</taxon>
    </lineage>
</organism>
<comment type="similarity">
    <text evidence="8">Belongs to the RNR ribonuclease family. RNase R subfamily.</text>
</comment>
<dbReference type="InterPro" id="IPR040476">
    <property type="entry name" value="CSD2"/>
</dbReference>
<proteinExistence type="inferred from homology"/>
<evidence type="ECO:0000256" key="7">
    <source>
        <dbReference type="ARBA" id="ARBA00022884"/>
    </source>
</evidence>
<dbReference type="PANTHER" id="PTHR23355:SF9">
    <property type="entry name" value="DIS3-LIKE EXONUCLEASE 2"/>
    <property type="match status" value="1"/>
</dbReference>
<gene>
    <name evidence="8 11" type="primary">rnr</name>
    <name evidence="11" type="ORF">IPK02_02460</name>
</gene>
<dbReference type="AlphaFoldDB" id="A0A935T8H9"/>
<dbReference type="InterPro" id="IPR003029">
    <property type="entry name" value="S1_domain"/>
</dbReference>
<dbReference type="InterPro" id="IPR022966">
    <property type="entry name" value="RNase_II/R_CS"/>
</dbReference>
<dbReference type="EC" id="3.1.13.1" evidence="8"/>
<comment type="caution">
    <text evidence="11">The sequence shown here is derived from an EMBL/GenBank/DDBJ whole genome shotgun (WGS) entry which is preliminary data.</text>
</comment>
<dbReference type="InterPro" id="IPR011805">
    <property type="entry name" value="RNase_R"/>
</dbReference>
<dbReference type="Proteomes" id="UP000706151">
    <property type="component" value="Unassembled WGS sequence"/>
</dbReference>
<dbReference type="Pfam" id="PF17876">
    <property type="entry name" value="CSD2"/>
    <property type="match status" value="1"/>
</dbReference>
<dbReference type="EMBL" id="JADJOT010000002">
    <property type="protein sequence ID" value="MBK7952908.1"/>
    <property type="molecule type" value="Genomic_DNA"/>
</dbReference>
<dbReference type="GO" id="GO:0003723">
    <property type="term" value="F:RNA binding"/>
    <property type="evidence" value="ECO:0007669"/>
    <property type="project" value="UniProtKB-UniRule"/>
</dbReference>
<dbReference type="PROSITE" id="PS50126">
    <property type="entry name" value="S1"/>
    <property type="match status" value="1"/>
</dbReference>
<keyword evidence="7 8" id="KW-0694">RNA-binding</keyword>
<evidence type="ECO:0000256" key="5">
    <source>
        <dbReference type="ARBA" id="ARBA00022801"/>
    </source>
</evidence>
<dbReference type="NCBIfam" id="TIGR00358">
    <property type="entry name" value="3_prime_RNase"/>
    <property type="match status" value="1"/>
</dbReference>
<dbReference type="InterPro" id="IPR012340">
    <property type="entry name" value="NA-bd_OB-fold"/>
</dbReference>